<evidence type="ECO:0000256" key="6">
    <source>
        <dbReference type="SAM" id="Phobius"/>
    </source>
</evidence>
<dbReference type="Proteomes" id="UP001238096">
    <property type="component" value="Chromosome"/>
</dbReference>
<comment type="subcellular location">
    <subcellularLocation>
        <location evidence="1">Membrane</location>
        <topology evidence="1">Multi-pass membrane protein</topology>
    </subcellularLocation>
</comment>
<proteinExistence type="inferred from homology"/>
<dbReference type="InterPro" id="IPR003834">
    <property type="entry name" value="Cyt_c_assmbl_TM_dom"/>
</dbReference>
<feature type="transmembrane region" description="Helical" evidence="6">
    <location>
        <begin position="171"/>
        <end position="190"/>
    </location>
</feature>
<dbReference type="PANTHER" id="PTHR31272">
    <property type="entry name" value="CYTOCHROME C-TYPE BIOGENESIS PROTEIN HI_1454-RELATED"/>
    <property type="match status" value="1"/>
</dbReference>
<evidence type="ECO:0000259" key="7">
    <source>
        <dbReference type="Pfam" id="PF02683"/>
    </source>
</evidence>
<feature type="transmembrane region" description="Helical" evidence="6">
    <location>
        <begin position="53"/>
        <end position="76"/>
    </location>
</feature>
<name>A0ABY9LHR6_9STRE</name>
<reference evidence="9" key="1">
    <citation type="submission" date="2022-10" db="EMBL/GenBank/DDBJ databases">
        <title>Streptococcus didelphis as causative of fatal infections in opossums (Didelphis albiventris).</title>
        <authorList>
            <person name="Breyer G.M."/>
            <person name="Da Silva M.E.R.J."/>
            <person name="Siqueira F.M."/>
        </authorList>
    </citation>
    <scope>NUCLEOTIDE SEQUENCE [LARGE SCALE GENOMIC DNA]</scope>
    <source>
        <strain evidence="9">LBVP101/21</strain>
    </source>
</reference>
<evidence type="ECO:0000313" key="9">
    <source>
        <dbReference type="Proteomes" id="UP001238096"/>
    </source>
</evidence>
<dbReference type="RefSeq" id="WP_018365738.1">
    <property type="nucleotide sequence ID" value="NZ_CP110509.1"/>
</dbReference>
<evidence type="ECO:0000313" key="8">
    <source>
        <dbReference type="EMBL" id="WMB28417.1"/>
    </source>
</evidence>
<comment type="similarity">
    <text evidence="2">Belongs to the DsbD family.</text>
</comment>
<keyword evidence="9" id="KW-1185">Reference proteome</keyword>
<feature type="transmembrane region" description="Helical" evidence="6">
    <location>
        <begin position="6"/>
        <end position="32"/>
    </location>
</feature>
<keyword evidence="4 6" id="KW-1133">Transmembrane helix</keyword>
<evidence type="ECO:0000256" key="5">
    <source>
        <dbReference type="ARBA" id="ARBA00023136"/>
    </source>
</evidence>
<dbReference type="EMBL" id="CP110509">
    <property type="protein sequence ID" value="WMB28417.1"/>
    <property type="molecule type" value="Genomic_DNA"/>
</dbReference>
<dbReference type="Pfam" id="PF02683">
    <property type="entry name" value="DsbD_TM"/>
    <property type="match status" value="1"/>
</dbReference>
<evidence type="ECO:0000256" key="2">
    <source>
        <dbReference type="ARBA" id="ARBA00006143"/>
    </source>
</evidence>
<evidence type="ECO:0000256" key="1">
    <source>
        <dbReference type="ARBA" id="ARBA00004141"/>
    </source>
</evidence>
<feature type="transmembrane region" description="Helical" evidence="6">
    <location>
        <begin position="130"/>
        <end position="151"/>
    </location>
</feature>
<evidence type="ECO:0000256" key="3">
    <source>
        <dbReference type="ARBA" id="ARBA00022692"/>
    </source>
</evidence>
<feature type="domain" description="Cytochrome C biogenesis protein transmembrane" evidence="7">
    <location>
        <begin position="6"/>
        <end position="224"/>
    </location>
</feature>
<evidence type="ECO:0000256" key="4">
    <source>
        <dbReference type="ARBA" id="ARBA00022989"/>
    </source>
</evidence>
<keyword evidence="5 6" id="KW-0472">Membrane</keyword>
<gene>
    <name evidence="8" type="primary">ccdA2</name>
    <name evidence="8" type="ORF">N1496_02040</name>
</gene>
<sequence>MDISLLVIASVFLAGLLSFFSPCIFPVLPVYLGILLDHEDKHTFKLFGKQFNWYSLMKTLAFIAGLSTVFITLGYGAGFLGDILYRNWFRILLGLFIILLGLHQMDIFTIKRLQKQKSFTYHKKENRNELLSAFLLGLTFSFGWTPCVGPVLSSVLGLAAAGGNGSLTGGIYMLFYTLGLAIPFLLLAITSSALLQHFNKLRPYIPLMKKIGGVLIIFMGILIMTGSVNAITAFFENLFNH</sequence>
<dbReference type="PANTHER" id="PTHR31272:SF4">
    <property type="entry name" value="CYTOCHROME C-TYPE BIOGENESIS PROTEIN HI_1454-RELATED"/>
    <property type="match status" value="1"/>
</dbReference>
<dbReference type="InterPro" id="IPR051790">
    <property type="entry name" value="Cytochrome_c-biogenesis_DsbD"/>
</dbReference>
<feature type="transmembrane region" description="Helical" evidence="6">
    <location>
        <begin position="88"/>
        <end position="109"/>
    </location>
</feature>
<protein>
    <submittedName>
        <fullName evidence="8">Thiol-disulfide oxidoreductase-associated membrane protein CcdA2</fullName>
    </submittedName>
</protein>
<accession>A0ABY9LHR6</accession>
<feature type="transmembrane region" description="Helical" evidence="6">
    <location>
        <begin position="211"/>
        <end position="235"/>
    </location>
</feature>
<organism evidence="8 9">
    <name type="scientific">Streptococcus didelphis</name>
    <dbReference type="NCBI Taxonomy" id="102886"/>
    <lineage>
        <taxon>Bacteria</taxon>
        <taxon>Bacillati</taxon>
        <taxon>Bacillota</taxon>
        <taxon>Bacilli</taxon>
        <taxon>Lactobacillales</taxon>
        <taxon>Streptococcaceae</taxon>
        <taxon>Streptococcus</taxon>
    </lineage>
</organism>
<keyword evidence="3 6" id="KW-0812">Transmembrane</keyword>